<feature type="signal peptide" evidence="1">
    <location>
        <begin position="1"/>
        <end position="22"/>
    </location>
</feature>
<dbReference type="AlphaFoldDB" id="A0A6J0UDK3"/>
<dbReference type="Gene3D" id="2.100.10.20">
    <property type="entry name" value="Vitelline membrane outer layer protein I (VOMI)"/>
    <property type="match status" value="1"/>
</dbReference>
<dbReference type="OrthoDB" id="6344411at2759"/>
<keyword evidence="1" id="KW-0732">Signal</keyword>
<dbReference type="InterPro" id="IPR005515">
    <property type="entry name" value="VOMI"/>
</dbReference>
<feature type="chain" id="PRO_5026950289" evidence="1">
    <location>
        <begin position="23"/>
        <end position="189"/>
    </location>
</feature>
<evidence type="ECO:0000313" key="3">
    <source>
        <dbReference type="RefSeq" id="XP_020658811.1"/>
    </source>
</evidence>
<dbReference type="PANTHER" id="PTHR18841">
    <property type="entry name" value="VITELLINE MEMBRANE OUTER LAYER PROTEIN I-RELATED"/>
    <property type="match status" value="1"/>
</dbReference>
<dbReference type="GO" id="GO:0005615">
    <property type="term" value="C:extracellular space"/>
    <property type="evidence" value="ECO:0007669"/>
    <property type="project" value="TreeGrafter"/>
</dbReference>
<accession>A0A6J0UDK3</accession>
<dbReference type="KEGG" id="pvt:110084092"/>
<dbReference type="Pfam" id="PF03762">
    <property type="entry name" value="VOMI"/>
    <property type="match status" value="1"/>
</dbReference>
<reference evidence="3" key="1">
    <citation type="submission" date="2025-08" db="UniProtKB">
        <authorList>
            <consortium name="RefSeq"/>
        </authorList>
    </citation>
    <scope>IDENTIFICATION</scope>
</reference>
<keyword evidence="2" id="KW-1185">Reference proteome</keyword>
<evidence type="ECO:0000256" key="1">
    <source>
        <dbReference type="SAM" id="SignalP"/>
    </source>
</evidence>
<protein>
    <submittedName>
        <fullName evidence="3">Vitelline membrane outer layer protein 1-like</fullName>
    </submittedName>
</protein>
<dbReference type="CDD" id="cd00220">
    <property type="entry name" value="VMO-I"/>
    <property type="match status" value="1"/>
</dbReference>
<proteinExistence type="predicted"/>
<dbReference type="InParanoid" id="A0A6J0UDK3"/>
<name>A0A6J0UDK3_9SAUR</name>
<dbReference type="SUPFAM" id="SSF51092">
    <property type="entry name" value="Vitelline membrane outer protein-I (VMO-I)"/>
    <property type="match status" value="1"/>
</dbReference>
<sequence length="189" mass="20820">MEHSISTAFFLLLSCSLWEAEARNFNSIITVPNGGPWGNWGDIQFCPRGHAHGFSLKVETPQGVGVRQDDTSLNGIRLHCTDGTIIHSTIGLWGYWTAVQYCPKGNLISYSLRVEGFQGDGDDTAANNIQFTCEERTRLTGHGNHWGNFGTWSSRCSSGAICGIQTKVEGPQGRDDDTALNDVRFFCCR</sequence>
<dbReference type="RefSeq" id="XP_020658811.1">
    <property type="nucleotide sequence ID" value="XM_020803152.2"/>
</dbReference>
<dbReference type="PANTHER" id="PTHR18841:SF2">
    <property type="entry name" value="VITELLINE MEMBRANE OUTER LAYER PROTEIN 1 HOMOLOG"/>
    <property type="match status" value="1"/>
</dbReference>
<evidence type="ECO:0000313" key="2">
    <source>
        <dbReference type="Proteomes" id="UP001652642"/>
    </source>
</evidence>
<gene>
    <name evidence="3" type="primary">LOC110084092</name>
</gene>
<dbReference type="InterPro" id="IPR036706">
    <property type="entry name" value="VOMI_sf"/>
</dbReference>
<dbReference type="GeneID" id="110084092"/>
<organism evidence="2 3">
    <name type="scientific">Pogona vitticeps</name>
    <name type="common">central bearded dragon</name>
    <dbReference type="NCBI Taxonomy" id="103695"/>
    <lineage>
        <taxon>Eukaryota</taxon>
        <taxon>Metazoa</taxon>
        <taxon>Chordata</taxon>
        <taxon>Craniata</taxon>
        <taxon>Vertebrata</taxon>
        <taxon>Euteleostomi</taxon>
        <taxon>Lepidosauria</taxon>
        <taxon>Squamata</taxon>
        <taxon>Bifurcata</taxon>
        <taxon>Unidentata</taxon>
        <taxon>Episquamata</taxon>
        <taxon>Toxicofera</taxon>
        <taxon>Iguania</taxon>
        <taxon>Acrodonta</taxon>
        <taxon>Agamidae</taxon>
        <taxon>Amphibolurinae</taxon>
        <taxon>Pogona</taxon>
    </lineage>
</organism>
<dbReference type="FunCoup" id="A0A6J0UDK3">
    <property type="interactions" value="14"/>
</dbReference>
<dbReference type="Proteomes" id="UP001652642">
    <property type="component" value="Chromosome 3"/>
</dbReference>